<evidence type="ECO:0000256" key="1">
    <source>
        <dbReference type="ARBA" id="ARBA00023002"/>
    </source>
</evidence>
<keyword evidence="1" id="KW-0560">Oxidoreductase</keyword>
<dbReference type="SUPFAM" id="SSF54373">
    <property type="entry name" value="FAD-linked reductases, C-terminal domain"/>
    <property type="match status" value="1"/>
</dbReference>
<sequence length="362" mass="40017">MSEHVVIVGGGIVGCMTAMALVDSGYKVTIVERNQIASQTSGESSWAGGGIVFPLLPWMYSAPVNQLTAYGAKAYQQICERLTRETGLPTGFIKSGFLLLPPYDQAAAIRWCEQHQQDYTLLDNVDEQLAINQSPHPSLWMPDVCQIRPPYLMKALRQWLVQNHVTLLEQTELSPLDESKPLKAWSTLDGLEIKADKFLVTSGAWSFQLLKTVAGKLNIKPMRGQILLYQPTQNLDQIVYKDGFYMIPRDDGYLLAGSTLEDVGFDATVTDAVKAELAAKAEAIMPALKDQAVIKHWSGLRPGTPENLPTISAHPRIENLYLNTGHFRYGLTMAPASARLIAALMTEQTPFIDPAPFQLVMD</sequence>
<organism evidence="3 4">
    <name type="scientific">Candidatus Methylopumilus turicensis</name>
    <dbReference type="NCBI Taxonomy" id="1581680"/>
    <lineage>
        <taxon>Bacteria</taxon>
        <taxon>Pseudomonadati</taxon>
        <taxon>Pseudomonadota</taxon>
        <taxon>Betaproteobacteria</taxon>
        <taxon>Nitrosomonadales</taxon>
        <taxon>Methylophilaceae</taxon>
        <taxon>Candidatus Methylopumilus</taxon>
    </lineage>
</organism>
<evidence type="ECO:0000313" key="3">
    <source>
        <dbReference type="EMBL" id="CEN55185.1"/>
    </source>
</evidence>
<dbReference type="OrthoDB" id="18526at2"/>
<dbReference type="RefSeq" id="WP_082048354.1">
    <property type="nucleotide sequence ID" value="NZ_LN794158.1"/>
</dbReference>
<dbReference type="HOGENOM" id="CLU_007884_4_5_4"/>
<keyword evidence="4" id="KW-1185">Reference proteome</keyword>
<dbReference type="PANTHER" id="PTHR13847:SF289">
    <property type="entry name" value="GLYCINE OXIDASE"/>
    <property type="match status" value="1"/>
</dbReference>
<dbReference type="GO" id="GO:0016491">
    <property type="term" value="F:oxidoreductase activity"/>
    <property type="evidence" value="ECO:0007669"/>
    <property type="project" value="UniProtKB-KW"/>
</dbReference>
<dbReference type="GO" id="GO:0005737">
    <property type="term" value="C:cytoplasm"/>
    <property type="evidence" value="ECO:0007669"/>
    <property type="project" value="TreeGrafter"/>
</dbReference>
<dbReference type="STRING" id="1581680.BN1209_0131"/>
<dbReference type="Gene3D" id="3.30.9.10">
    <property type="entry name" value="D-Amino Acid Oxidase, subunit A, domain 2"/>
    <property type="match status" value="1"/>
</dbReference>
<evidence type="ECO:0000259" key="2">
    <source>
        <dbReference type="Pfam" id="PF01266"/>
    </source>
</evidence>
<accession>A0A0B7IXH6</accession>
<dbReference type="SUPFAM" id="SSF51971">
    <property type="entry name" value="Nucleotide-binding domain"/>
    <property type="match status" value="1"/>
</dbReference>
<dbReference type="EMBL" id="LN794158">
    <property type="protein sequence ID" value="CEN55185.1"/>
    <property type="molecule type" value="Genomic_DNA"/>
</dbReference>
<dbReference type="KEGG" id="mbac:BN1209_0131"/>
<dbReference type="InterPro" id="IPR006076">
    <property type="entry name" value="FAD-dep_OxRdtase"/>
</dbReference>
<feature type="domain" description="FAD dependent oxidoreductase" evidence="2">
    <location>
        <begin position="4"/>
        <end position="344"/>
    </location>
</feature>
<dbReference type="PANTHER" id="PTHR13847">
    <property type="entry name" value="SARCOSINE DEHYDROGENASE-RELATED"/>
    <property type="match status" value="1"/>
</dbReference>
<dbReference type="Gene3D" id="3.50.50.60">
    <property type="entry name" value="FAD/NAD(P)-binding domain"/>
    <property type="match status" value="1"/>
</dbReference>
<dbReference type="AlphaFoldDB" id="A0A0B7IXH6"/>
<dbReference type="Pfam" id="PF01266">
    <property type="entry name" value="DAO"/>
    <property type="match status" value="1"/>
</dbReference>
<dbReference type="Proteomes" id="UP000056322">
    <property type="component" value="Chromosome 1"/>
</dbReference>
<evidence type="ECO:0000313" key="4">
    <source>
        <dbReference type="Proteomes" id="UP000056322"/>
    </source>
</evidence>
<reference evidence="4" key="1">
    <citation type="submission" date="2014-12" db="EMBL/GenBank/DDBJ databases">
        <authorList>
            <person name="Salcher M.M."/>
        </authorList>
    </citation>
    <scope>NUCLEOTIDE SEQUENCE [LARGE SCALE GENOMIC DNA]</scope>
    <source>
        <strain evidence="4">MMS-10A-171</strain>
    </source>
</reference>
<dbReference type="InterPro" id="IPR036188">
    <property type="entry name" value="FAD/NAD-bd_sf"/>
</dbReference>
<gene>
    <name evidence="3" type="ORF">BN1209_0131</name>
</gene>
<name>A0A0B7IXH6_9PROT</name>
<protein>
    <recommendedName>
        <fullName evidence="2">FAD dependent oxidoreductase domain-containing protein</fullName>
    </recommendedName>
</protein>
<proteinExistence type="predicted"/>